<evidence type="ECO:0000313" key="2">
    <source>
        <dbReference type="EMBL" id="EUB56092.1"/>
    </source>
</evidence>
<feature type="region of interest" description="Disordered" evidence="1">
    <location>
        <begin position="176"/>
        <end position="237"/>
    </location>
</feature>
<feature type="compositionally biased region" description="Basic and acidic residues" evidence="1">
    <location>
        <begin position="216"/>
        <end position="227"/>
    </location>
</feature>
<dbReference type="RefSeq" id="XP_024347288.1">
    <property type="nucleotide sequence ID" value="XM_024498280.1"/>
</dbReference>
<reference evidence="2 3" key="1">
    <citation type="journal article" date="2013" name="Nat. Genet.">
        <title>The genome of the hydatid tapeworm Echinococcus granulosus.</title>
        <authorList>
            <person name="Zheng H."/>
            <person name="Zhang W."/>
            <person name="Zhang L."/>
            <person name="Zhang Z."/>
            <person name="Li J."/>
            <person name="Lu G."/>
            <person name="Zhu Y."/>
            <person name="Wang Y."/>
            <person name="Huang Y."/>
            <person name="Liu J."/>
            <person name="Kang H."/>
            <person name="Chen J."/>
            <person name="Wang L."/>
            <person name="Chen A."/>
            <person name="Yu S."/>
            <person name="Gao Z."/>
            <person name="Jin L."/>
            <person name="Gu W."/>
            <person name="Wang Z."/>
            <person name="Zhao L."/>
            <person name="Shi B."/>
            <person name="Wen H."/>
            <person name="Lin R."/>
            <person name="Jones M.K."/>
            <person name="Brejova B."/>
            <person name="Vinar T."/>
            <person name="Zhao G."/>
            <person name="McManus D.P."/>
            <person name="Chen Z."/>
            <person name="Zhou Y."/>
            <person name="Wang S."/>
        </authorList>
    </citation>
    <scope>NUCLEOTIDE SEQUENCE [LARGE SCALE GENOMIC DNA]</scope>
</reference>
<keyword evidence="3" id="KW-1185">Reference proteome</keyword>
<evidence type="ECO:0000256" key="1">
    <source>
        <dbReference type="SAM" id="MobiDB-lite"/>
    </source>
</evidence>
<proteinExistence type="predicted"/>
<dbReference type="EMBL" id="APAU02000129">
    <property type="protein sequence ID" value="EUB56092.1"/>
    <property type="molecule type" value="Genomic_DNA"/>
</dbReference>
<accession>W6UCT5</accession>
<gene>
    <name evidence="2" type="ORF">EGR_09031</name>
</gene>
<dbReference type="CTD" id="36344746"/>
<dbReference type="AlphaFoldDB" id="W6UCT5"/>
<dbReference type="GeneID" id="36344746"/>
<dbReference type="KEGG" id="egl:EGR_09031"/>
<comment type="caution">
    <text evidence="2">The sequence shown here is derived from an EMBL/GenBank/DDBJ whole genome shotgun (WGS) entry which is preliminary data.</text>
</comment>
<evidence type="ECO:0000313" key="3">
    <source>
        <dbReference type="Proteomes" id="UP000019149"/>
    </source>
</evidence>
<sequence>MRNETCNSKVLCCDLPLSTPPPGLKRCIRASVNAVFIFDMHRVPPQPVSKQRKFPRSNSNEALQFVFGQPCNGPVRWINNFQSRRVETEALCEKDTFGICSTISDAMLALSQCGPQHPVVAQSCPFSQTNCIASDVVNSLDELYRVGTFFQISEWDGMGMKNSMLSPNREVVPDIAADANVDSVLGDEKPTSKEVERDEDGTSAPKADASSLLSGEGHKDDGSDKEAFSSPSASDGSYRRRLISSAYA</sequence>
<name>W6UCT5_ECHGR</name>
<organism evidence="2 3">
    <name type="scientific">Echinococcus granulosus</name>
    <name type="common">Hydatid tapeworm</name>
    <dbReference type="NCBI Taxonomy" id="6210"/>
    <lineage>
        <taxon>Eukaryota</taxon>
        <taxon>Metazoa</taxon>
        <taxon>Spiralia</taxon>
        <taxon>Lophotrochozoa</taxon>
        <taxon>Platyhelminthes</taxon>
        <taxon>Cestoda</taxon>
        <taxon>Eucestoda</taxon>
        <taxon>Cyclophyllidea</taxon>
        <taxon>Taeniidae</taxon>
        <taxon>Echinococcus</taxon>
        <taxon>Echinococcus granulosus group</taxon>
    </lineage>
</organism>
<dbReference type="Proteomes" id="UP000019149">
    <property type="component" value="Unassembled WGS sequence"/>
</dbReference>
<protein>
    <submittedName>
        <fullName evidence="2">Uncharacterized protein</fullName>
    </submittedName>
</protein>
<feature type="compositionally biased region" description="Basic and acidic residues" evidence="1">
    <location>
        <begin position="186"/>
        <end position="196"/>
    </location>
</feature>
<dbReference type="OrthoDB" id="10602121at2759"/>